<evidence type="ECO:0000256" key="7">
    <source>
        <dbReference type="SAM" id="MobiDB-lite"/>
    </source>
</evidence>
<keyword evidence="2 5" id="KW-0479">Metal-binding</keyword>
<protein>
    <recommendedName>
        <fullName evidence="5">RNA polymerase-binding transcription factor DksA</fullName>
    </recommendedName>
</protein>
<feature type="zinc finger region" description="dksA C4-type" evidence="6">
    <location>
        <begin position="100"/>
        <end position="124"/>
    </location>
</feature>
<dbReference type="PROSITE" id="PS51128">
    <property type="entry name" value="ZF_DKSA_2"/>
    <property type="match status" value="1"/>
</dbReference>
<dbReference type="InterPro" id="IPR048489">
    <property type="entry name" value="DksA_N"/>
</dbReference>
<dbReference type="Gene3D" id="1.20.120.910">
    <property type="entry name" value="DksA, coiled-coil domain"/>
    <property type="match status" value="1"/>
</dbReference>
<name>A0A1H9BMS6_9GAMM</name>
<sequence length="135" mass="16093">MNVDLPEGYRPGEDEPYMSPRHLAYFRRQLLQWRDALLEESEQTIRNLREEQWREPDPNDRASRESDASLELRTRDRYRKLLGKIDAALRRIDDGSYGYCDETGEPIGLRRLEARPIATLCIEAQERHERDERFS</sequence>
<dbReference type="InterPro" id="IPR020458">
    <property type="entry name" value="Znf_DskA_TraR_CS"/>
</dbReference>
<reference evidence="10 11" key="1">
    <citation type="submission" date="2016-10" db="EMBL/GenBank/DDBJ databases">
        <authorList>
            <person name="de Groot N.N."/>
        </authorList>
    </citation>
    <scope>NUCLEOTIDE SEQUENCE [LARGE SCALE GENOMIC DNA]</scope>
    <source>
        <strain evidence="10 11">B7-7</strain>
    </source>
</reference>
<comment type="subunit">
    <text evidence="5">Interacts directly with the RNA polymerase.</text>
</comment>
<comment type="caution">
    <text evidence="5">Lacks conserved residue(s) required for the propagation of feature annotation.</text>
</comment>
<evidence type="ECO:0000256" key="1">
    <source>
        <dbReference type="ARBA" id="ARBA00022490"/>
    </source>
</evidence>
<comment type="subcellular location">
    <subcellularLocation>
        <location evidence="5">Cytoplasm</location>
    </subcellularLocation>
</comment>
<dbReference type="STRING" id="867345.SAMN05421693_1108"/>
<dbReference type="Pfam" id="PF21157">
    <property type="entry name" value="DksA_N"/>
    <property type="match status" value="1"/>
</dbReference>
<dbReference type="GO" id="GO:0008270">
    <property type="term" value="F:zinc ion binding"/>
    <property type="evidence" value="ECO:0007669"/>
    <property type="project" value="UniProtKB-UniRule"/>
</dbReference>
<evidence type="ECO:0000313" key="10">
    <source>
        <dbReference type="EMBL" id="SEP90314.1"/>
    </source>
</evidence>
<organism evidence="10 11">
    <name type="scientific">Ectothiorhodospira magna</name>
    <dbReference type="NCBI Taxonomy" id="867345"/>
    <lineage>
        <taxon>Bacteria</taxon>
        <taxon>Pseudomonadati</taxon>
        <taxon>Pseudomonadota</taxon>
        <taxon>Gammaproteobacteria</taxon>
        <taxon>Chromatiales</taxon>
        <taxon>Ectothiorhodospiraceae</taxon>
        <taxon>Ectothiorhodospira</taxon>
    </lineage>
</organism>
<dbReference type="PANTHER" id="PTHR33823">
    <property type="entry name" value="RNA POLYMERASE-BINDING TRANSCRIPTION FACTOR DKSA-RELATED"/>
    <property type="match status" value="1"/>
</dbReference>
<dbReference type="OrthoDB" id="9803742at2"/>
<evidence type="ECO:0000256" key="4">
    <source>
        <dbReference type="ARBA" id="ARBA00022833"/>
    </source>
</evidence>
<dbReference type="PANTHER" id="PTHR33823:SF2">
    <property type="entry name" value="RNA POLYMERASE-BINDING TRANSCRIPTION FACTOR DKSA"/>
    <property type="match status" value="1"/>
</dbReference>
<gene>
    <name evidence="5" type="primary">dksA</name>
    <name evidence="10" type="ORF">SAMN05421693_1108</name>
</gene>
<evidence type="ECO:0000256" key="6">
    <source>
        <dbReference type="PROSITE-ProRule" id="PRU00510"/>
    </source>
</evidence>
<feature type="region of interest" description="Disordered" evidence="7">
    <location>
        <begin position="49"/>
        <end position="69"/>
    </location>
</feature>
<dbReference type="InterPro" id="IPR012784">
    <property type="entry name" value="DksA_RNA_pol-bd"/>
</dbReference>
<evidence type="ECO:0000259" key="8">
    <source>
        <dbReference type="Pfam" id="PF01258"/>
    </source>
</evidence>
<proteinExistence type="inferred from homology"/>
<dbReference type="NCBIfam" id="TIGR02420">
    <property type="entry name" value="dksA"/>
    <property type="match status" value="1"/>
</dbReference>
<dbReference type="InterPro" id="IPR037187">
    <property type="entry name" value="DnaK_N"/>
</dbReference>
<comment type="function">
    <text evidence="5">Transcription factor that acts by binding directly to the RNA polymerase (RNAP). Required for negative regulation of rRNA expression and positive regulation of several amino acid biosynthesis promoters. Also required for regulation of fis expression.</text>
</comment>
<dbReference type="SUPFAM" id="SSF109635">
    <property type="entry name" value="DnaK suppressor protein DksA, alpha-hairpin domain"/>
    <property type="match status" value="1"/>
</dbReference>
<dbReference type="GO" id="GO:0005737">
    <property type="term" value="C:cytoplasm"/>
    <property type="evidence" value="ECO:0007669"/>
    <property type="project" value="UniProtKB-SubCell"/>
</dbReference>
<evidence type="ECO:0000256" key="2">
    <source>
        <dbReference type="ARBA" id="ARBA00022723"/>
    </source>
</evidence>
<evidence type="ECO:0000259" key="9">
    <source>
        <dbReference type="Pfam" id="PF21157"/>
    </source>
</evidence>
<dbReference type="PROSITE" id="PS01102">
    <property type="entry name" value="ZF_DKSA_1"/>
    <property type="match status" value="1"/>
</dbReference>
<dbReference type="Pfam" id="PF01258">
    <property type="entry name" value="zf-dskA_traR"/>
    <property type="match status" value="1"/>
</dbReference>
<accession>A0A1H9BMS6</accession>
<evidence type="ECO:0000256" key="5">
    <source>
        <dbReference type="HAMAP-Rule" id="MF_00926"/>
    </source>
</evidence>
<dbReference type="InterPro" id="IPR000962">
    <property type="entry name" value="Znf_DskA_TraR"/>
</dbReference>
<comment type="similarity">
    <text evidence="5">Belongs to the DksA family.</text>
</comment>
<evidence type="ECO:0000256" key="3">
    <source>
        <dbReference type="ARBA" id="ARBA00022771"/>
    </source>
</evidence>
<dbReference type="SUPFAM" id="SSF57716">
    <property type="entry name" value="Glucocorticoid receptor-like (DNA-binding domain)"/>
    <property type="match status" value="1"/>
</dbReference>
<dbReference type="EMBL" id="FOFO01000010">
    <property type="protein sequence ID" value="SEP90314.1"/>
    <property type="molecule type" value="Genomic_DNA"/>
</dbReference>
<dbReference type="HAMAP" id="MF_00926">
    <property type="entry name" value="DksA"/>
    <property type="match status" value="1"/>
</dbReference>
<keyword evidence="11" id="KW-1185">Reference proteome</keyword>
<keyword evidence="3 5" id="KW-0863">Zinc-finger</keyword>
<dbReference type="Proteomes" id="UP000199496">
    <property type="component" value="Unassembled WGS sequence"/>
</dbReference>
<dbReference type="GO" id="GO:0010468">
    <property type="term" value="P:regulation of gene expression"/>
    <property type="evidence" value="ECO:0007669"/>
    <property type="project" value="UniProtKB-UniRule"/>
</dbReference>
<feature type="domain" description="DnaK suppressor protein DksA N-terminal" evidence="9">
    <location>
        <begin position="23"/>
        <end position="92"/>
    </location>
</feature>
<evidence type="ECO:0000313" key="11">
    <source>
        <dbReference type="Proteomes" id="UP000199496"/>
    </source>
</evidence>
<dbReference type="AlphaFoldDB" id="A0A1H9BMS6"/>
<keyword evidence="1 5" id="KW-0963">Cytoplasm</keyword>
<dbReference type="RefSeq" id="WP_090205471.1">
    <property type="nucleotide sequence ID" value="NZ_FOFO01000010.1"/>
</dbReference>
<keyword evidence="4 5" id="KW-0862">Zinc</keyword>
<feature type="domain" description="Zinc finger DksA/TraR C4-type" evidence="8">
    <location>
        <begin position="95"/>
        <end position="130"/>
    </location>
</feature>